<evidence type="ECO:0000256" key="5">
    <source>
        <dbReference type="ARBA" id="ARBA00012458"/>
    </source>
</evidence>
<keyword evidence="6 11" id="KW-0808">Transferase</keyword>
<dbReference type="EC" id="2.5.1.15" evidence="5"/>
<dbReference type="SUPFAM" id="SSF51717">
    <property type="entry name" value="Dihydropteroate synthetase-like"/>
    <property type="match status" value="1"/>
</dbReference>
<organism evidence="11">
    <name type="scientific">uncultured Solirubrobacterales bacterium</name>
    <dbReference type="NCBI Taxonomy" id="768556"/>
    <lineage>
        <taxon>Bacteria</taxon>
        <taxon>Bacillati</taxon>
        <taxon>Actinomycetota</taxon>
        <taxon>Thermoleophilia</taxon>
        <taxon>Solirubrobacterales</taxon>
        <taxon>environmental samples</taxon>
    </lineage>
</organism>
<dbReference type="GO" id="GO:0046654">
    <property type="term" value="P:tetrahydrofolate biosynthetic process"/>
    <property type="evidence" value="ECO:0007669"/>
    <property type="project" value="TreeGrafter"/>
</dbReference>
<feature type="domain" description="Pterin-binding" evidence="10">
    <location>
        <begin position="18"/>
        <end position="268"/>
    </location>
</feature>
<evidence type="ECO:0000256" key="4">
    <source>
        <dbReference type="ARBA" id="ARBA00009503"/>
    </source>
</evidence>
<evidence type="ECO:0000256" key="2">
    <source>
        <dbReference type="ARBA" id="ARBA00001946"/>
    </source>
</evidence>
<dbReference type="PANTHER" id="PTHR20941">
    <property type="entry name" value="FOLATE SYNTHESIS PROTEINS"/>
    <property type="match status" value="1"/>
</dbReference>
<dbReference type="InterPro" id="IPR011005">
    <property type="entry name" value="Dihydropteroate_synth-like_sf"/>
</dbReference>
<comment type="cofactor">
    <cofactor evidence="2">
        <name>Mg(2+)</name>
        <dbReference type="ChEBI" id="CHEBI:18420"/>
    </cofactor>
</comment>
<dbReference type="PROSITE" id="PS50972">
    <property type="entry name" value="PTERIN_BINDING"/>
    <property type="match status" value="1"/>
</dbReference>
<dbReference type="PANTHER" id="PTHR20941:SF1">
    <property type="entry name" value="FOLIC ACID SYNTHESIS PROTEIN FOL1"/>
    <property type="match status" value="1"/>
</dbReference>
<keyword evidence="8" id="KW-0460">Magnesium</keyword>
<reference evidence="11" key="1">
    <citation type="submission" date="2020-02" db="EMBL/GenBank/DDBJ databases">
        <authorList>
            <person name="Meier V. D."/>
        </authorList>
    </citation>
    <scope>NUCLEOTIDE SEQUENCE</scope>
    <source>
        <strain evidence="11">AVDCRST_MAG45</strain>
    </source>
</reference>
<evidence type="ECO:0000256" key="3">
    <source>
        <dbReference type="ARBA" id="ARBA00004763"/>
    </source>
</evidence>
<name>A0A6J4SA21_9ACTN</name>
<comment type="catalytic activity">
    <reaction evidence="1">
        <text>(7,8-dihydropterin-6-yl)methyl diphosphate + 4-aminobenzoate = 7,8-dihydropteroate + diphosphate</text>
        <dbReference type="Rhea" id="RHEA:19949"/>
        <dbReference type="ChEBI" id="CHEBI:17836"/>
        <dbReference type="ChEBI" id="CHEBI:17839"/>
        <dbReference type="ChEBI" id="CHEBI:33019"/>
        <dbReference type="ChEBI" id="CHEBI:72950"/>
        <dbReference type="EC" id="2.5.1.15"/>
    </reaction>
</comment>
<dbReference type="GO" id="GO:0046656">
    <property type="term" value="P:folic acid biosynthetic process"/>
    <property type="evidence" value="ECO:0007669"/>
    <property type="project" value="UniProtKB-KW"/>
</dbReference>
<dbReference type="NCBIfam" id="TIGR01496">
    <property type="entry name" value="DHPS"/>
    <property type="match status" value="1"/>
</dbReference>
<dbReference type="AlphaFoldDB" id="A0A6J4SA21"/>
<keyword evidence="7" id="KW-0479">Metal-binding</keyword>
<dbReference type="InterPro" id="IPR000489">
    <property type="entry name" value="Pterin-binding_dom"/>
</dbReference>
<dbReference type="InterPro" id="IPR006390">
    <property type="entry name" value="DHP_synth_dom"/>
</dbReference>
<evidence type="ECO:0000256" key="8">
    <source>
        <dbReference type="ARBA" id="ARBA00022842"/>
    </source>
</evidence>
<gene>
    <name evidence="11" type="ORF">AVDCRST_MAG45-480</name>
</gene>
<accession>A0A6J4SA21</accession>
<dbReference type="Pfam" id="PF00809">
    <property type="entry name" value="Pterin_bind"/>
    <property type="match status" value="1"/>
</dbReference>
<sequence>MSSVRIGERTLALDRARPLLMGIVNASPESFSDGGLLPDADAQVAHGLRLVADGAAIVDVGGESGVTNRPPITAAEEIRRVTPVVERLAAAGATVSVDTWKASVAGAALGAGAALVNDPSGGHDPELADVCAENDAALVLTHTRAEPKVKAFPAYDDVVADVVAFLFQKLKAAVERGVLRERIVVDPGLDLAKTPAQSVEVLRRLEELDALARPVLLAPSRKDFVGALTGRAPTARLAGTLAAVDRGAAAGVAILRVHDVAAATDFLAVRGALCGNEESQPGLELSEDLRREPAPT</sequence>
<keyword evidence="9" id="KW-0289">Folate biosynthesis</keyword>
<comment type="pathway">
    <text evidence="3">Cofactor biosynthesis; tetrahydrofolate biosynthesis; 7,8-dihydrofolate from 2-amino-4-hydroxy-6-hydroxymethyl-7,8-dihydropteridine diphosphate and 4-aminobenzoate: step 1/2.</text>
</comment>
<evidence type="ECO:0000256" key="9">
    <source>
        <dbReference type="ARBA" id="ARBA00022909"/>
    </source>
</evidence>
<evidence type="ECO:0000259" key="10">
    <source>
        <dbReference type="PROSITE" id="PS50972"/>
    </source>
</evidence>
<protein>
    <recommendedName>
        <fullName evidence="5">dihydropteroate synthase</fullName>
        <ecNumber evidence="5">2.5.1.15</ecNumber>
    </recommendedName>
</protein>
<evidence type="ECO:0000256" key="6">
    <source>
        <dbReference type="ARBA" id="ARBA00022679"/>
    </source>
</evidence>
<proteinExistence type="inferred from homology"/>
<comment type="similarity">
    <text evidence="4">Belongs to the DHPS family.</text>
</comment>
<evidence type="ECO:0000256" key="7">
    <source>
        <dbReference type="ARBA" id="ARBA00022723"/>
    </source>
</evidence>
<evidence type="ECO:0000313" key="11">
    <source>
        <dbReference type="EMBL" id="CAA9486530.1"/>
    </source>
</evidence>
<evidence type="ECO:0000256" key="1">
    <source>
        <dbReference type="ARBA" id="ARBA00000012"/>
    </source>
</evidence>
<dbReference type="GO" id="GO:0005829">
    <property type="term" value="C:cytosol"/>
    <property type="evidence" value="ECO:0007669"/>
    <property type="project" value="TreeGrafter"/>
</dbReference>
<dbReference type="CDD" id="cd00739">
    <property type="entry name" value="DHPS"/>
    <property type="match status" value="1"/>
</dbReference>
<dbReference type="Gene3D" id="3.20.20.20">
    <property type="entry name" value="Dihydropteroate synthase-like"/>
    <property type="match status" value="1"/>
</dbReference>
<dbReference type="GO" id="GO:0046872">
    <property type="term" value="F:metal ion binding"/>
    <property type="evidence" value="ECO:0007669"/>
    <property type="project" value="UniProtKB-KW"/>
</dbReference>
<dbReference type="EMBL" id="CADCVU010000046">
    <property type="protein sequence ID" value="CAA9486530.1"/>
    <property type="molecule type" value="Genomic_DNA"/>
</dbReference>
<dbReference type="InterPro" id="IPR045031">
    <property type="entry name" value="DHP_synth-like"/>
</dbReference>
<dbReference type="GO" id="GO:0004156">
    <property type="term" value="F:dihydropteroate synthase activity"/>
    <property type="evidence" value="ECO:0007669"/>
    <property type="project" value="UniProtKB-EC"/>
</dbReference>